<protein>
    <submittedName>
        <fullName evidence="1">Cysteine desulfurase</fullName>
    </submittedName>
</protein>
<gene>
    <name evidence="1" type="ORF">EJN90_11110</name>
</gene>
<name>A0A3Q9BLR1_9LACT</name>
<dbReference type="EMBL" id="CP034465">
    <property type="protein sequence ID" value="AZP05141.1"/>
    <property type="molecule type" value="Genomic_DNA"/>
</dbReference>
<reference evidence="2" key="1">
    <citation type="submission" date="2018-12" db="EMBL/GenBank/DDBJ databases">
        <title>Complete genome sequencing of Jeotgalibaca sp. H21T32.</title>
        <authorList>
            <person name="Bae J.-W."/>
            <person name="Lee S.-Y."/>
        </authorList>
    </citation>
    <scope>NUCLEOTIDE SEQUENCE [LARGE SCALE GENOMIC DNA]</scope>
    <source>
        <strain evidence="2">H21T32</strain>
    </source>
</reference>
<evidence type="ECO:0000313" key="1">
    <source>
        <dbReference type="EMBL" id="AZP05141.1"/>
    </source>
</evidence>
<evidence type="ECO:0000313" key="2">
    <source>
        <dbReference type="Proteomes" id="UP000273326"/>
    </source>
</evidence>
<dbReference type="InterPro" id="IPR035942">
    <property type="entry name" value="Lp2179-like_sf"/>
</dbReference>
<dbReference type="Gene3D" id="3.30.1820.10">
    <property type="entry name" value="Lp2179-like"/>
    <property type="match status" value="1"/>
</dbReference>
<dbReference type="KEGG" id="jeh:EJN90_11110"/>
<accession>A0A3Q9BLR1</accession>
<dbReference type="Proteomes" id="UP000273326">
    <property type="component" value="Chromosome"/>
</dbReference>
<dbReference type="SUPFAM" id="SSF160800">
    <property type="entry name" value="Lp2179-like"/>
    <property type="match status" value="1"/>
</dbReference>
<keyword evidence="2" id="KW-1185">Reference proteome</keyword>
<sequence length="114" mass="12994">MIMAYDSISGLKGSSKEYRLHEDVKRYTLRDNGFQETKTGNFQYFRNVNALNSTQGIMLKILVSKDLETLRMSTTTANGLKTLEVYGKDSMQTVVENIEYILEGLVTEKVLEEV</sequence>
<proteinExistence type="predicted"/>
<dbReference type="AlphaFoldDB" id="A0A3Q9BLR1"/>
<dbReference type="InterPro" id="IPR014965">
    <property type="entry name" value="Amino_acid_metab_prot_put"/>
</dbReference>
<dbReference type="OrthoDB" id="2166222at2"/>
<organism evidence="1 2">
    <name type="scientific">Jeotgalibaca ciconiae</name>
    <dbReference type="NCBI Taxonomy" id="2496265"/>
    <lineage>
        <taxon>Bacteria</taxon>
        <taxon>Bacillati</taxon>
        <taxon>Bacillota</taxon>
        <taxon>Bacilli</taxon>
        <taxon>Lactobacillales</taxon>
        <taxon>Carnobacteriaceae</taxon>
        <taxon>Jeotgalibaca</taxon>
    </lineage>
</organism>
<dbReference type="Pfam" id="PF08866">
    <property type="entry name" value="DUF1831"/>
    <property type="match status" value="1"/>
</dbReference>